<protein>
    <submittedName>
        <fullName evidence="1">5510_t:CDS:1</fullName>
    </submittedName>
</protein>
<dbReference type="EMBL" id="CAJVPQ010001386">
    <property type="protein sequence ID" value="CAG8549634.1"/>
    <property type="molecule type" value="Genomic_DNA"/>
</dbReference>
<gene>
    <name evidence="1" type="ORF">FCALED_LOCUS6053</name>
</gene>
<reference evidence="1" key="1">
    <citation type="submission" date="2021-06" db="EMBL/GenBank/DDBJ databases">
        <authorList>
            <person name="Kallberg Y."/>
            <person name="Tangrot J."/>
            <person name="Rosling A."/>
        </authorList>
    </citation>
    <scope>NUCLEOTIDE SEQUENCE</scope>
    <source>
        <strain evidence="1">UK204</strain>
    </source>
</reference>
<sequence>MFISPERLATIIKFVEENHIGLLRSPPSSGKSTLGEYLHEIYDEKVTTTGPKGSNHDEANFVRLVLIRSQCGTPFLLIIIQILLPGNFLNPNESISADVGPVFGSAGFLDFYVNGDCCWGIELTREGSLLKKHEERFENDGIYDKISLRR</sequence>
<organism evidence="1 2">
    <name type="scientific">Funneliformis caledonium</name>
    <dbReference type="NCBI Taxonomy" id="1117310"/>
    <lineage>
        <taxon>Eukaryota</taxon>
        <taxon>Fungi</taxon>
        <taxon>Fungi incertae sedis</taxon>
        <taxon>Mucoromycota</taxon>
        <taxon>Glomeromycotina</taxon>
        <taxon>Glomeromycetes</taxon>
        <taxon>Glomerales</taxon>
        <taxon>Glomeraceae</taxon>
        <taxon>Funneliformis</taxon>
    </lineage>
</organism>
<accession>A0A9N9AYS4</accession>
<comment type="caution">
    <text evidence="1">The sequence shown here is derived from an EMBL/GenBank/DDBJ whole genome shotgun (WGS) entry which is preliminary data.</text>
</comment>
<keyword evidence="2" id="KW-1185">Reference proteome</keyword>
<evidence type="ECO:0000313" key="2">
    <source>
        <dbReference type="Proteomes" id="UP000789570"/>
    </source>
</evidence>
<dbReference type="OrthoDB" id="2434252at2759"/>
<evidence type="ECO:0000313" key="1">
    <source>
        <dbReference type="EMBL" id="CAG8549634.1"/>
    </source>
</evidence>
<dbReference type="Proteomes" id="UP000789570">
    <property type="component" value="Unassembled WGS sequence"/>
</dbReference>
<proteinExistence type="predicted"/>
<name>A0A9N9AYS4_9GLOM</name>
<dbReference type="AlphaFoldDB" id="A0A9N9AYS4"/>